<evidence type="ECO:0000313" key="1">
    <source>
        <dbReference type="EMBL" id="EMA42455.1"/>
    </source>
</evidence>
<dbReference type="Pfam" id="PF19792">
    <property type="entry name" value="DUF6276"/>
    <property type="match status" value="1"/>
</dbReference>
<dbReference type="AlphaFoldDB" id="M0MDI9"/>
<dbReference type="STRING" id="1227455.C449_17072"/>
<dbReference type="InterPro" id="IPR046243">
    <property type="entry name" value="DUF6276"/>
</dbReference>
<keyword evidence="2" id="KW-1185">Reference proteome</keyword>
<dbReference type="Proteomes" id="UP000011669">
    <property type="component" value="Unassembled WGS sequence"/>
</dbReference>
<comment type="caution">
    <text evidence="1">The sequence shown here is derived from an EMBL/GenBank/DDBJ whole genome shotgun (WGS) entry which is preliminary data.</text>
</comment>
<dbReference type="InParanoid" id="M0MDI9"/>
<dbReference type="EMBL" id="AOMD01000034">
    <property type="protein sequence ID" value="EMA42455.1"/>
    <property type="molecule type" value="Genomic_DNA"/>
</dbReference>
<reference evidence="1 2" key="1">
    <citation type="journal article" date="2014" name="PLoS Genet.">
        <title>Phylogenetically driven sequencing of extremely halophilic archaea reveals strategies for static and dynamic osmo-response.</title>
        <authorList>
            <person name="Becker E.A."/>
            <person name="Seitzer P.M."/>
            <person name="Tritt A."/>
            <person name="Larsen D."/>
            <person name="Krusor M."/>
            <person name="Yao A.I."/>
            <person name="Wu D."/>
            <person name="Madern D."/>
            <person name="Eisen J.A."/>
            <person name="Darling A.E."/>
            <person name="Facciotti M.T."/>
        </authorList>
    </citation>
    <scope>NUCLEOTIDE SEQUENCE [LARGE SCALE GENOMIC DNA]</scope>
    <source>
        <strain evidence="1 2">DSM 5350</strain>
    </source>
</reference>
<name>M0MDI9_9EURY</name>
<dbReference type="RefSeq" id="WP_006079268.1">
    <property type="nucleotide sequence ID" value="NZ_AOMD01000034.1"/>
</dbReference>
<sequence>MDCPNCDSETVAFAVPDDLHEYVPGDETRVALCTHCLTLHPVMEADTASTADFTRVSDAFPTTEAAVPMALAVGLLDSFAVYRSEIEALLQRVERAGADPLLVLDRLASNRDLDPQVDLERRRKQLESVRE</sequence>
<proteinExistence type="predicted"/>
<dbReference type="PATRIC" id="fig|1227455.4.peg.3476"/>
<evidence type="ECO:0008006" key="3">
    <source>
        <dbReference type="Google" id="ProtNLM"/>
    </source>
</evidence>
<evidence type="ECO:0000313" key="2">
    <source>
        <dbReference type="Proteomes" id="UP000011669"/>
    </source>
</evidence>
<accession>M0MDI9</accession>
<dbReference type="OrthoDB" id="212944at2157"/>
<protein>
    <recommendedName>
        <fullName evidence="3">Small CPxCG-related zinc finger protein</fullName>
    </recommendedName>
</protein>
<organism evidence="1 2">
    <name type="scientific">Halococcus saccharolyticus DSM 5350</name>
    <dbReference type="NCBI Taxonomy" id="1227455"/>
    <lineage>
        <taxon>Archaea</taxon>
        <taxon>Methanobacteriati</taxon>
        <taxon>Methanobacteriota</taxon>
        <taxon>Stenosarchaea group</taxon>
        <taxon>Halobacteria</taxon>
        <taxon>Halobacteriales</taxon>
        <taxon>Halococcaceae</taxon>
        <taxon>Halococcus</taxon>
    </lineage>
</organism>
<gene>
    <name evidence="1" type="ORF">C449_17072</name>
</gene>